<dbReference type="Pfam" id="PF00149">
    <property type="entry name" value="Metallophos"/>
    <property type="match status" value="1"/>
</dbReference>
<dbReference type="GO" id="GO:0016787">
    <property type="term" value="F:hydrolase activity"/>
    <property type="evidence" value="ECO:0007669"/>
    <property type="project" value="UniProtKB-KW"/>
</dbReference>
<dbReference type="PANTHER" id="PTHR45867">
    <property type="entry name" value="PURPLE ACID PHOSPHATASE"/>
    <property type="match status" value="1"/>
</dbReference>
<evidence type="ECO:0000313" key="6">
    <source>
        <dbReference type="Proteomes" id="UP001560573"/>
    </source>
</evidence>
<evidence type="ECO:0000313" key="5">
    <source>
        <dbReference type="EMBL" id="MEX6689174.1"/>
    </source>
</evidence>
<dbReference type="InterPro" id="IPR015914">
    <property type="entry name" value="PAPs_N"/>
</dbReference>
<feature type="signal peptide" evidence="2">
    <location>
        <begin position="1"/>
        <end position="19"/>
    </location>
</feature>
<dbReference type="PANTHER" id="PTHR45867:SF3">
    <property type="entry name" value="ACID PHOSPHATASE TYPE 7"/>
    <property type="match status" value="1"/>
</dbReference>
<sequence length="539" mass="60347">MKKQLFLALAVAATMSAIAQNTPAKTEPAKSVQAPKQERRPDVLAGLIRGPYLQMATSKSIVIRWRTNALTRSVVNFGSSENNLDQQAEDPALTFEHQVQLTGLSPRTKYYYAIGGGAGDTLQKGKDNFFVTLPVPGDEGFYRIGILGDCGNNSTNQRQVRDQVEKYIGDDKPMDAWILLGDNAYSSGTDPEFQEKFFNIYRDNFLKKYPLFPSPGNHDYNDFYRFKATAQSTHDIAYYQNFTMPTKGEAGGVPSGTEAFYSFDIGNVHFLSLDSYGKEDNATRLYDTTGAQVNWIKKDLEAYNQNPKRGWIVAYWHHPPYTMGSHNSDKEEELVKIRENFIRILERYGVDLIVCGHSHLYERSRLMHGHYGMEATFNAATNNLSTSSALYDGSDNSCPYIKKSGEQGTVYVVTGSAGASGKNQPTYPHDAFYYSKYEIGGASMLEVQGSRLELKWICADGVIRDHFVMMKDVNKTQKIQLKKGETTTLTASFVGDYKWNKSADTGRSIKVKPPVGKTTYEVRDANSCVKDIFEITVAK</sequence>
<dbReference type="Proteomes" id="UP001560573">
    <property type="component" value="Unassembled WGS sequence"/>
</dbReference>
<dbReference type="Pfam" id="PF16656">
    <property type="entry name" value="Pur_ac_phosph_N"/>
    <property type="match status" value="1"/>
</dbReference>
<evidence type="ECO:0000259" key="3">
    <source>
        <dbReference type="Pfam" id="PF00149"/>
    </source>
</evidence>
<dbReference type="InterPro" id="IPR029052">
    <property type="entry name" value="Metallo-depent_PP-like"/>
</dbReference>
<evidence type="ECO:0000256" key="1">
    <source>
        <dbReference type="ARBA" id="ARBA00022729"/>
    </source>
</evidence>
<dbReference type="EMBL" id="JAULBC010000005">
    <property type="protein sequence ID" value="MEX6689174.1"/>
    <property type="molecule type" value="Genomic_DNA"/>
</dbReference>
<evidence type="ECO:0000259" key="4">
    <source>
        <dbReference type="Pfam" id="PF16656"/>
    </source>
</evidence>
<dbReference type="SUPFAM" id="SSF56300">
    <property type="entry name" value="Metallo-dependent phosphatases"/>
    <property type="match status" value="1"/>
</dbReference>
<proteinExistence type="predicted"/>
<keyword evidence="5" id="KW-0378">Hydrolase</keyword>
<protein>
    <submittedName>
        <fullName evidence="5">Metallophosphoesterase family protein</fullName>
        <ecNumber evidence="5">3.1.-.-</ecNumber>
    </submittedName>
</protein>
<dbReference type="Gene3D" id="2.60.40.380">
    <property type="entry name" value="Purple acid phosphatase-like, N-terminal"/>
    <property type="match status" value="1"/>
</dbReference>
<dbReference type="EC" id="3.1.-.-" evidence="5"/>
<feature type="domain" description="Purple acid phosphatase N-terminal" evidence="4">
    <location>
        <begin position="54"/>
        <end position="118"/>
    </location>
</feature>
<reference evidence="5 6" key="1">
    <citation type="submission" date="2023-07" db="EMBL/GenBank/DDBJ databases">
        <authorList>
            <person name="Lian W.-H."/>
        </authorList>
    </citation>
    <scope>NUCLEOTIDE SEQUENCE [LARGE SCALE GENOMIC DNA]</scope>
    <source>
        <strain evidence="5 6">SYSU DXS3180</strain>
    </source>
</reference>
<evidence type="ECO:0000256" key="2">
    <source>
        <dbReference type="SAM" id="SignalP"/>
    </source>
</evidence>
<organism evidence="5 6">
    <name type="scientific">Danxiaibacter flavus</name>
    <dbReference type="NCBI Taxonomy" id="3049108"/>
    <lineage>
        <taxon>Bacteria</taxon>
        <taxon>Pseudomonadati</taxon>
        <taxon>Bacteroidota</taxon>
        <taxon>Chitinophagia</taxon>
        <taxon>Chitinophagales</taxon>
        <taxon>Chitinophagaceae</taxon>
        <taxon>Danxiaibacter</taxon>
    </lineage>
</organism>
<dbReference type="InterPro" id="IPR004843">
    <property type="entry name" value="Calcineurin-like_PHP"/>
</dbReference>
<comment type="caution">
    <text evidence="5">The sequence shown here is derived from an EMBL/GenBank/DDBJ whole genome shotgun (WGS) entry which is preliminary data.</text>
</comment>
<keyword evidence="6" id="KW-1185">Reference proteome</keyword>
<dbReference type="RefSeq" id="WP_369330581.1">
    <property type="nucleotide sequence ID" value="NZ_JAULBC010000005.1"/>
</dbReference>
<name>A0ABV3ZJ50_9BACT</name>
<dbReference type="SUPFAM" id="SSF49363">
    <property type="entry name" value="Purple acid phosphatase, N-terminal domain"/>
    <property type="match status" value="1"/>
</dbReference>
<keyword evidence="1 2" id="KW-0732">Signal</keyword>
<dbReference type="InterPro" id="IPR008963">
    <property type="entry name" value="Purple_acid_Pase-like_N"/>
</dbReference>
<feature type="chain" id="PRO_5047498282" evidence="2">
    <location>
        <begin position="20"/>
        <end position="539"/>
    </location>
</feature>
<gene>
    <name evidence="5" type="ORF">QTN47_16820</name>
</gene>
<accession>A0ABV3ZJ50</accession>
<feature type="domain" description="Calcineurin-like phosphoesterase" evidence="3">
    <location>
        <begin position="143"/>
        <end position="360"/>
    </location>
</feature>
<dbReference type="Gene3D" id="3.60.21.10">
    <property type="match status" value="1"/>
</dbReference>